<dbReference type="Proteomes" id="UP000472272">
    <property type="component" value="Chromosome 15"/>
</dbReference>
<proteinExistence type="predicted"/>
<evidence type="ECO:0000313" key="3">
    <source>
        <dbReference type="Proteomes" id="UP000472272"/>
    </source>
</evidence>
<reference evidence="2 3" key="1">
    <citation type="journal article" date="2019" name="Proc. Natl. Acad. Sci. U.S.A.">
        <title>Regulatory changes in pterin and carotenoid genes underlie balanced color polymorphisms in the wall lizard.</title>
        <authorList>
            <person name="Andrade P."/>
            <person name="Pinho C."/>
            <person name="Perez I de Lanuza G."/>
            <person name="Afonso S."/>
            <person name="Brejcha J."/>
            <person name="Rubin C.J."/>
            <person name="Wallerman O."/>
            <person name="Pereira P."/>
            <person name="Sabatino S.J."/>
            <person name="Bellati A."/>
            <person name="Pellitteri-Rosa D."/>
            <person name="Bosakova Z."/>
            <person name="Bunikis I."/>
            <person name="Carretero M.A."/>
            <person name="Feiner N."/>
            <person name="Marsik P."/>
            <person name="Pauperio F."/>
            <person name="Salvi D."/>
            <person name="Soler L."/>
            <person name="While G.M."/>
            <person name="Uller T."/>
            <person name="Font E."/>
            <person name="Andersson L."/>
            <person name="Carneiro M."/>
        </authorList>
    </citation>
    <scope>NUCLEOTIDE SEQUENCE</scope>
</reference>
<protein>
    <submittedName>
        <fullName evidence="2">Uncharacterized protein</fullName>
    </submittedName>
</protein>
<organism evidence="2 3">
    <name type="scientific">Podarcis muralis</name>
    <name type="common">Wall lizard</name>
    <name type="synonym">Lacerta muralis</name>
    <dbReference type="NCBI Taxonomy" id="64176"/>
    <lineage>
        <taxon>Eukaryota</taxon>
        <taxon>Metazoa</taxon>
        <taxon>Chordata</taxon>
        <taxon>Craniata</taxon>
        <taxon>Vertebrata</taxon>
        <taxon>Euteleostomi</taxon>
        <taxon>Lepidosauria</taxon>
        <taxon>Squamata</taxon>
        <taxon>Bifurcata</taxon>
        <taxon>Unidentata</taxon>
        <taxon>Episquamata</taxon>
        <taxon>Laterata</taxon>
        <taxon>Lacertibaenia</taxon>
        <taxon>Lacertidae</taxon>
        <taxon>Podarcis</taxon>
    </lineage>
</organism>
<name>A0A670JPB2_PODMU</name>
<feature type="region of interest" description="Disordered" evidence="1">
    <location>
        <begin position="1"/>
        <end position="25"/>
    </location>
</feature>
<accession>A0A670JPB2</accession>
<keyword evidence="3" id="KW-1185">Reference proteome</keyword>
<reference evidence="2" key="2">
    <citation type="submission" date="2025-08" db="UniProtKB">
        <authorList>
            <consortium name="Ensembl"/>
        </authorList>
    </citation>
    <scope>IDENTIFICATION</scope>
</reference>
<dbReference type="GeneTree" id="ENSGT01020000230690"/>
<evidence type="ECO:0000256" key="1">
    <source>
        <dbReference type="SAM" id="MobiDB-lite"/>
    </source>
</evidence>
<dbReference type="Ensembl" id="ENSPMRT00000028525.1">
    <property type="protein sequence ID" value="ENSPMRP00000026888.1"/>
    <property type="gene ID" value="ENSPMRG00000017365.1"/>
</dbReference>
<dbReference type="AlphaFoldDB" id="A0A670JPB2"/>
<dbReference type="OMA" id="IKLRHHH"/>
<sequence length="162" mass="17691">MGLRRQQTQAGSKRLCGQREGSSSHSSWLTYGTLFTSGVLRKERLTPDVRLRESSETMSCRGFTTGMPAQGRKRCRGGVLLPALVTNLSLPSAVFGQASGGQEELTCRHQLGLVLFVAHLLLLHVASREEEAHHAVEKLVRQLDGEGHHVHLAGAEGNIKMQ</sequence>
<evidence type="ECO:0000313" key="2">
    <source>
        <dbReference type="Ensembl" id="ENSPMRP00000026888.1"/>
    </source>
</evidence>
<reference evidence="2" key="3">
    <citation type="submission" date="2025-09" db="UniProtKB">
        <authorList>
            <consortium name="Ensembl"/>
        </authorList>
    </citation>
    <scope>IDENTIFICATION</scope>
</reference>
<feature type="compositionally biased region" description="Polar residues" evidence="1">
    <location>
        <begin position="1"/>
        <end position="11"/>
    </location>
</feature>